<feature type="region of interest" description="Disordered" evidence="1">
    <location>
        <begin position="506"/>
        <end position="525"/>
    </location>
</feature>
<gene>
    <name evidence="2" type="ORF">F9L03_24995</name>
</gene>
<organism evidence="2 3">
    <name type="scientific">Brucella lupini</name>
    <dbReference type="NCBI Taxonomy" id="255457"/>
    <lineage>
        <taxon>Bacteria</taxon>
        <taxon>Pseudomonadati</taxon>
        <taxon>Pseudomonadota</taxon>
        <taxon>Alphaproteobacteria</taxon>
        <taxon>Hyphomicrobiales</taxon>
        <taxon>Brucellaceae</taxon>
        <taxon>Brucella/Ochrobactrum group</taxon>
        <taxon>Brucella</taxon>
    </lineage>
</organism>
<keyword evidence="3" id="KW-1185">Reference proteome</keyword>
<dbReference type="AlphaFoldDB" id="A0AB34DIL2"/>
<proteinExistence type="predicted"/>
<evidence type="ECO:0000256" key="1">
    <source>
        <dbReference type="SAM" id="MobiDB-lite"/>
    </source>
</evidence>
<dbReference type="EMBL" id="WBWF01000030">
    <property type="protein sequence ID" value="KAB2699929.1"/>
    <property type="molecule type" value="Genomic_DNA"/>
</dbReference>
<dbReference type="Proteomes" id="UP000435957">
    <property type="component" value="Unassembled WGS sequence"/>
</dbReference>
<sequence>MKRFGLTLGFLAGLVSQTHSEESMGQGDIPVDIGEVQNAWQIGPMKGDDPQLLNLPQLPTLDDIIKNPGEIIKVLTFPAQTFAGAGGAVLGQAAANVDVLVRNVGEEAKRAIQNAINTQDKALSDVAQNLVKSANDIVDAAHATERFAKRQIEGYRDVLSNAERRVREGKVVDAIWHVSTDTWQEANKNAAQLAEENEIIASAGQVVATAYGGPAGAAAYAAWLTYNKSKGNIELALKAGVYAYAVSSGNLKVGDIPTDTLGDAAKKAAMTGAVGGLAVAASGGSSKEVLDTFVKSGGAVVVQAGESYAKKNYSSVGAAKMDSFCVTAVGRTCAEAKTWYDKSKKRLDDLATVKTIQPTVLLTKDGQWSISWSKPAIDAPETDVPAVALTYVGDGSPFKNTINVIETLGDPSKYPNTWVAFRDVGARSSFFGFANPRAGQTTPVVGDELIANRDINIRAAPADWKETRGTLSESATVVVLEVKTFTVEGKQQEWIRIQNNAKPSSVAAASPSTAQPAPAAEAATGAAPTLKELIAAIERTNDKNQKKDLKLQARRLVASSFAFAPLIFRDDNDFNKTEESLSFVKYDPEANVLVIRRERKGTMRGSLDSPWKPSSDFIANANVKLSKLYKLTSYDDGSFNIDCNGPGGQCVTYDIVTESCNRAMVTCESEMNWYLRFPVGSNGNTARSLKDALVTVLYKIDGRPAK</sequence>
<name>A0AB34DIL2_9HYPH</name>
<comment type="caution">
    <text evidence="2">The sequence shown here is derived from an EMBL/GenBank/DDBJ whole genome shotgun (WGS) entry which is preliminary data.</text>
</comment>
<reference evidence="2 3" key="1">
    <citation type="submission" date="2019-09" db="EMBL/GenBank/DDBJ databases">
        <title>Taxonomic organization of the family Brucellaceae based on a phylogenomic approach.</title>
        <authorList>
            <person name="Leclercq S."/>
            <person name="Cloeckaert A."/>
            <person name="Zygmunt M.S."/>
        </authorList>
    </citation>
    <scope>NUCLEOTIDE SEQUENCE [LARGE SCALE GENOMIC DNA]</scope>
    <source>
        <strain evidence="2 3">LUP23</strain>
    </source>
</reference>
<protein>
    <submittedName>
        <fullName evidence="2">Uncharacterized protein</fullName>
    </submittedName>
</protein>
<evidence type="ECO:0000313" key="2">
    <source>
        <dbReference type="EMBL" id="KAB2699929.1"/>
    </source>
</evidence>
<evidence type="ECO:0000313" key="3">
    <source>
        <dbReference type="Proteomes" id="UP000435957"/>
    </source>
</evidence>
<accession>A0AB34DIL2</accession>
<dbReference type="RefSeq" id="WP_143851048.1">
    <property type="nucleotide sequence ID" value="NZ_JBHEEP010000036.1"/>
</dbReference>